<evidence type="ECO:0000256" key="5">
    <source>
        <dbReference type="SAM" id="Phobius"/>
    </source>
</evidence>
<dbReference type="InterPro" id="IPR001129">
    <property type="entry name" value="Membr-assoc_MAPEG"/>
</dbReference>
<dbReference type="PANTHER" id="PTHR35371">
    <property type="entry name" value="INNER MEMBRANE PROTEIN"/>
    <property type="match status" value="1"/>
</dbReference>
<dbReference type="PANTHER" id="PTHR35371:SF1">
    <property type="entry name" value="BLR7753 PROTEIN"/>
    <property type="match status" value="1"/>
</dbReference>
<dbReference type="InterPro" id="IPR023352">
    <property type="entry name" value="MAPEG-like_dom_sf"/>
</dbReference>
<accession>A0AAW7YBA8</accession>
<dbReference type="EMBL" id="JAUOPU010000022">
    <property type="protein sequence ID" value="MDO6544292.1"/>
    <property type="molecule type" value="Genomic_DNA"/>
</dbReference>
<feature type="transmembrane region" description="Helical" evidence="5">
    <location>
        <begin position="59"/>
        <end position="77"/>
    </location>
</feature>
<evidence type="ECO:0000256" key="3">
    <source>
        <dbReference type="ARBA" id="ARBA00022989"/>
    </source>
</evidence>
<proteinExistence type="predicted"/>
<keyword evidence="4 5" id="KW-0472">Membrane</keyword>
<dbReference type="GO" id="GO:0016020">
    <property type="term" value="C:membrane"/>
    <property type="evidence" value="ECO:0007669"/>
    <property type="project" value="UniProtKB-SubCell"/>
</dbReference>
<evidence type="ECO:0000256" key="1">
    <source>
        <dbReference type="ARBA" id="ARBA00004370"/>
    </source>
</evidence>
<keyword evidence="3 5" id="KW-1133">Transmembrane helix</keyword>
<feature type="transmembrane region" description="Helical" evidence="5">
    <location>
        <begin position="6"/>
        <end position="25"/>
    </location>
</feature>
<evidence type="ECO:0000256" key="2">
    <source>
        <dbReference type="ARBA" id="ARBA00022692"/>
    </source>
</evidence>
<gene>
    <name evidence="6" type="ORF">Q4568_17260</name>
</gene>
<dbReference type="Gene3D" id="1.20.120.550">
    <property type="entry name" value="Membrane associated eicosanoid/glutathione metabolism-like domain"/>
    <property type="match status" value="1"/>
</dbReference>
<evidence type="ECO:0000313" key="6">
    <source>
        <dbReference type="EMBL" id="MDO6544292.1"/>
    </source>
</evidence>
<reference evidence="6" key="1">
    <citation type="submission" date="2023-07" db="EMBL/GenBank/DDBJ databases">
        <title>Genome content predicts the carbon catabolic preferences of heterotrophic bacteria.</title>
        <authorList>
            <person name="Gralka M."/>
        </authorList>
    </citation>
    <scope>NUCLEOTIDE SEQUENCE</scope>
    <source>
        <strain evidence="6">G2M05</strain>
    </source>
</reference>
<organism evidence="6 7">
    <name type="scientific">Photobacterium sanguinicancri</name>
    <dbReference type="NCBI Taxonomy" id="875932"/>
    <lineage>
        <taxon>Bacteria</taxon>
        <taxon>Pseudomonadati</taxon>
        <taxon>Pseudomonadota</taxon>
        <taxon>Gammaproteobacteria</taxon>
        <taxon>Vibrionales</taxon>
        <taxon>Vibrionaceae</taxon>
        <taxon>Photobacterium</taxon>
    </lineage>
</organism>
<dbReference type="RefSeq" id="WP_062687966.1">
    <property type="nucleotide sequence ID" value="NZ_AP024850.1"/>
</dbReference>
<comment type="caution">
    <text evidence="6">The sequence shown here is derived from an EMBL/GenBank/DDBJ whole genome shotgun (WGS) entry which is preliminary data.</text>
</comment>
<dbReference type="AlphaFoldDB" id="A0AAW7YBA8"/>
<keyword evidence="2 5" id="KW-0812">Transmembrane</keyword>
<dbReference type="Proteomes" id="UP001170624">
    <property type="component" value="Unassembled WGS sequence"/>
</dbReference>
<dbReference type="SUPFAM" id="SSF161084">
    <property type="entry name" value="MAPEG domain-like"/>
    <property type="match status" value="1"/>
</dbReference>
<feature type="transmembrane region" description="Helical" evidence="5">
    <location>
        <begin position="83"/>
        <end position="103"/>
    </location>
</feature>
<comment type="subcellular location">
    <subcellularLocation>
        <location evidence="1">Membrane</location>
    </subcellularLocation>
</comment>
<protein>
    <submittedName>
        <fullName evidence="6">MAPEG family protein</fullName>
    </submittedName>
</protein>
<evidence type="ECO:0000256" key="4">
    <source>
        <dbReference type="ARBA" id="ARBA00023136"/>
    </source>
</evidence>
<sequence>MTPAFWSILVLIVINYALAGLGSWLTKRSTGHFDINQPRVQERELTGAVARIKAAQANGWEAIPVFAICVFIAHLAGVPAHQAALPAYLFVVSRALYILCYIFKLSPWRTIVFTLGIVACGWLIKMATVVTS</sequence>
<name>A0AAW7YBA8_9GAMM</name>
<dbReference type="Pfam" id="PF01124">
    <property type="entry name" value="MAPEG"/>
    <property type="match status" value="1"/>
</dbReference>
<evidence type="ECO:0000313" key="7">
    <source>
        <dbReference type="Proteomes" id="UP001170624"/>
    </source>
</evidence>
<feature type="transmembrane region" description="Helical" evidence="5">
    <location>
        <begin position="110"/>
        <end position="130"/>
    </location>
</feature>